<dbReference type="Pfam" id="PF00881">
    <property type="entry name" value="Nitroreductase"/>
    <property type="match status" value="1"/>
</dbReference>
<accession>A0ABU1N9G7</accession>
<proteinExistence type="inferred from homology"/>
<keyword evidence="8" id="KW-1185">Reference proteome</keyword>
<dbReference type="RefSeq" id="WP_309898862.1">
    <property type="nucleotide sequence ID" value="NZ_JAVDRF010000002.1"/>
</dbReference>
<dbReference type="SUPFAM" id="SSF55469">
    <property type="entry name" value="FMN-dependent nitroreductase-like"/>
    <property type="match status" value="1"/>
</dbReference>
<keyword evidence="5" id="KW-0560">Oxidoreductase</keyword>
<dbReference type="EMBL" id="JAVDRF010000002">
    <property type="protein sequence ID" value="MDR6535077.1"/>
    <property type="molecule type" value="Genomic_DNA"/>
</dbReference>
<dbReference type="PANTHER" id="PTHR43673:SF2">
    <property type="entry name" value="NITROREDUCTASE"/>
    <property type="match status" value="1"/>
</dbReference>
<evidence type="ECO:0000256" key="5">
    <source>
        <dbReference type="ARBA" id="ARBA00023002"/>
    </source>
</evidence>
<gene>
    <name evidence="7" type="ORF">J2739_000837</name>
</gene>
<comment type="similarity">
    <text evidence="2">Belongs to the nitroreductase family.</text>
</comment>
<dbReference type="InterPro" id="IPR000415">
    <property type="entry name" value="Nitroreductase-like"/>
</dbReference>
<evidence type="ECO:0000313" key="7">
    <source>
        <dbReference type="EMBL" id="MDR6535077.1"/>
    </source>
</evidence>
<keyword evidence="3" id="KW-0285">Flavoprotein</keyword>
<evidence type="ECO:0000256" key="4">
    <source>
        <dbReference type="ARBA" id="ARBA00022643"/>
    </source>
</evidence>
<evidence type="ECO:0000313" key="8">
    <source>
        <dbReference type="Proteomes" id="UP001184230"/>
    </source>
</evidence>
<dbReference type="InterPro" id="IPR029479">
    <property type="entry name" value="Nitroreductase"/>
</dbReference>
<dbReference type="Gene3D" id="3.40.109.10">
    <property type="entry name" value="NADH Oxidase"/>
    <property type="match status" value="1"/>
</dbReference>
<comment type="cofactor">
    <cofactor evidence="1">
        <name>FMN</name>
        <dbReference type="ChEBI" id="CHEBI:58210"/>
    </cofactor>
</comment>
<dbReference type="CDD" id="cd02136">
    <property type="entry name" value="PnbA_NfnB-like"/>
    <property type="match status" value="1"/>
</dbReference>
<reference evidence="7 8" key="1">
    <citation type="submission" date="2023-07" db="EMBL/GenBank/DDBJ databases">
        <title>Sorghum-associated microbial communities from plants grown in Nebraska, USA.</title>
        <authorList>
            <person name="Schachtman D."/>
        </authorList>
    </citation>
    <scope>NUCLEOTIDE SEQUENCE [LARGE SCALE GENOMIC DNA]</scope>
    <source>
        <strain evidence="7 8">DS1781</strain>
    </source>
</reference>
<dbReference type="Proteomes" id="UP001184230">
    <property type="component" value="Unassembled WGS sequence"/>
</dbReference>
<feature type="domain" description="Nitroreductase" evidence="6">
    <location>
        <begin position="13"/>
        <end position="201"/>
    </location>
</feature>
<organism evidence="7 8">
    <name type="scientific">Variovorax soli</name>
    <dbReference type="NCBI Taxonomy" id="376815"/>
    <lineage>
        <taxon>Bacteria</taxon>
        <taxon>Pseudomonadati</taxon>
        <taxon>Pseudomonadota</taxon>
        <taxon>Betaproteobacteria</taxon>
        <taxon>Burkholderiales</taxon>
        <taxon>Comamonadaceae</taxon>
        <taxon>Variovorax</taxon>
    </lineage>
</organism>
<protein>
    <submittedName>
        <fullName evidence="7">Nitroreductase</fullName>
    </submittedName>
</protein>
<evidence type="ECO:0000259" key="6">
    <source>
        <dbReference type="Pfam" id="PF00881"/>
    </source>
</evidence>
<evidence type="ECO:0000256" key="1">
    <source>
        <dbReference type="ARBA" id="ARBA00001917"/>
    </source>
</evidence>
<name>A0ABU1N9G7_9BURK</name>
<keyword evidence="4" id="KW-0288">FMN</keyword>
<evidence type="ECO:0000256" key="2">
    <source>
        <dbReference type="ARBA" id="ARBA00007118"/>
    </source>
</evidence>
<sequence>MNITPAQVLDSLLAQRHSCRAFLEKPVERATIESVLRTAQRAASWCNSQAWQVSVTSGQATERLRAKLLAAERAGEGGGTDFPFPQEYRGVYLERRRECGFQLYSAVGVERGDKEGYARQTLENFRLFGAPHVAILTSDPGLGVYGAVDVGGYVQVLLLAMQAHGLAAIAQAALAHQSAMVKQELGIPEERLMVCGISFGYEDTTHPANSYRTSRAAIEQAVHFVDA</sequence>
<dbReference type="PANTHER" id="PTHR43673">
    <property type="entry name" value="NAD(P)H NITROREDUCTASE YDGI-RELATED"/>
    <property type="match status" value="1"/>
</dbReference>
<evidence type="ECO:0000256" key="3">
    <source>
        <dbReference type="ARBA" id="ARBA00022630"/>
    </source>
</evidence>
<comment type="caution">
    <text evidence="7">The sequence shown here is derived from an EMBL/GenBank/DDBJ whole genome shotgun (WGS) entry which is preliminary data.</text>
</comment>